<protein>
    <submittedName>
        <fullName evidence="3">Uncharacterized protein</fullName>
    </submittedName>
</protein>
<accession>A0A8S3YK78</accession>
<gene>
    <name evidence="3" type="ORF">CUNI_LOCUS1543</name>
</gene>
<feature type="transmembrane region" description="Helical" evidence="2">
    <location>
        <begin position="95"/>
        <end position="115"/>
    </location>
</feature>
<evidence type="ECO:0000313" key="4">
    <source>
        <dbReference type="Proteomes" id="UP000678393"/>
    </source>
</evidence>
<feature type="transmembrane region" description="Helical" evidence="2">
    <location>
        <begin position="58"/>
        <end position="74"/>
    </location>
</feature>
<sequence length="145" mass="15574">MTNSCRRRTSKVLLRLGQILLLSGIICFTISIATAYWVIRSEVSVVASMDCGSLLDNLNFINVMALQGMIMFAGEIKNKAERLPGQDAETPGWSFAVAVAGLTLSIFGLLLATMFRDLPVTSPAESGGSCLRPASRSPTIHAVVR</sequence>
<organism evidence="3 4">
    <name type="scientific">Candidula unifasciata</name>
    <dbReference type="NCBI Taxonomy" id="100452"/>
    <lineage>
        <taxon>Eukaryota</taxon>
        <taxon>Metazoa</taxon>
        <taxon>Spiralia</taxon>
        <taxon>Lophotrochozoa</taxon>
        <taxon>Mollusca</taxon>
        <taxon>Gastropoda</taxon>
        <taxon>Heterobranchia</taxon>
        <taxon>Euthyneura</taxon>
        <taxon>Panpulmonata</taxon>
        <taxon>Eupulmonata</taxon>
        <taxon>Stylommatophora</taxon>
        <taxon>Helicina</taxon>
        <taxon>Helicoidea</taxon>
        <taxon>Geomitridae</taxon>
        <taxon>Candidula</taxon>
    </lineage>
</organism>
<keyword evidence="2" id="KW-1133">Transmembrane helix</keyword>
<name>A0A8S3YK78_9EUPU</name>
<keyword evidence="4" id="KW-1185">Reference proteome</keyword>
<dbReference type="Proteomes" id="UP000678393">
    <property type="component" value="Unassembled WGS sequence"/>
</dbReference>
<feature type="transmembrane region" description="Helical" evidence="2">
    <location>
        <begin position="12"/>
        <end position="38"/>
    </location>
</feature>
<feature type="region of interest" description="Disordered" evidence="1">
    <location>
        <begin position="123"/>
        <end position="145"/>
    </location>
</feature>
<proteinExistence type="predicted"/>
<keyword evidence="2" id="KW-0812">Transmembrane</keyword>
<evidence type="ECO:0000313" key="3">
    <source>
        <dbReference type="EMBL" id="CAG5115985.1"/>
    </source>
</evidence>
<evidence type="ECO:0000256" key="2">
    <source>
        <dbReference type="SAM" id="Phobius"/>
    </source>
</evidence>
<dbReference type="EMBL" id="CAJHNH020000194">
    <property type="protein sequence ID" value="CAG5115985.1"/>
    <property type="molecule type" value="Genomic_DNA"/>
</dbReference>
<comment type="caution">
    <text evidence="3">The sequence shown here is derived from an EMBL/GenBank/DDBJ whole genome shotgun (WGS) entry which is preliminary data.</text>
</comment>
<evidence type="ECO:0000256" key="1">
    <source>
        <dbReference type="SAM" id="MobiDB-lite"/>
    </source>
</evidence>
<keyword evidence="2" id="KW-0472">Membrane</keyword>
<dbReference type="AlphaFoldDB" id="A0A8S3YK78"/>
<dbReference type="OrthoDB" id="6127581at2759"/>
<reference evidence="3" key="1">
    <citation type="submission" date="2021-04" db="EMBL/GenBank/DDBJ databases">
        <authorList>
            <consortium name="Molecular Ecology Group"/>
        </authorList>
    </citation>
    <scope>NUCLEOTIDE SEQUENCE</scope>
</reference>